<feature type="signal peptide" evidence="1">
    <location>
        <begin position="1"/>
        <end position="23"/>
    </location>
</feature>
<gene>
    <name evidence="2" type="ORF">BGW38_010012</name>
</gene>
<evidence type="ECO:0008006" key="4">
    <source>
        <dbReference type="Google" id="ProtNLM"/>
    </source>
</evidence>
<comment type="caution">
    <text evidence="2">The sequence shown here is derived from an EMBL/GenBank/DDBJ whole genome shotgun (WGS) entry which is preliminary data.</text>
</comment>
<evidence type="ECO:0000256" key="1">
    <source>
        <dbReference type="SAM" id="SignalP"/>
    </source>
</evidence>
<reference evidence="2" key="1">
    <citation type="journal article" date="2020" name="Fungal Divers.">
        <title>Resolving the Mortierellaceae phylogeny through synthesis of multi-gene phylogenetics and phylogenomics.</title>
        <authorList>
            <person name="Vandepol N."/>
            <person name="Liber J."/>
            <person name="Desiro A."/>
            <person name="Na H."/>
            <person name="Kennedy M."/>
            <person name="Barry K."/>
            <person name="Grigoriev I.V."/>
            <person name="Miller A.N."/>
            <person name="O'Donnell K."/>
            <person name="Stajich J.E."/>
            <person name="Bonito G."/>
        </authorList>
    </citation>
    <scope>NUCLEOTIDE SEQUENCE</scope>
    <source>
        <strain evidence="2">KOD1015</strain>
    </source>
</reference>
<feature type="chain" id="PRO_5040516163" description="Triacylglycerol lipase" evidence="1">
    <location>
        <begin position="24"/>
        <end position="305"/>
    </location>
</feature>
<sequence length="305" mass="33198">MARRHTVSFLALAFLLLAIIVQAAPAPNPTPITKLPSNAPNPKKDKPSYVKGLNNYGCKPSAKHPNPVILVHATLLTEQSWHPLFAPALVSQGYCVFALTYGRQPGVPFFGAVNYLESSAQELADFANNVLQVTNSTKVDLVGHSQGGVLGRYWVKYLGGAGKVNRMVGISAITHGTELSGLVTLGRLLGLLDNFQPLVETFCRGCYDMVTDSAFMRKLNAGGDTAEGVIHSYIATKYDEVITPYTSTFVHKSGVTNALVQDLCMFSIPEHLLMITSKVVLRWVLNQLDPVNAKTANCLSVFDWY</sequence>
<dbReference type="OrthoDB" id="9974421at2759"/>
<name>A0A9P6KFX1_9FUNG</name>
<dbReference type="InterPro" id="IPR002918">
    <property type="entry name" value="Lipase_EstA/Esterase_EstB"/>
</dbReference>
<organism evidence="2 3">
    <name type="scientific">Lunasporangiospora selenospora</name>
    <dbReference type="NCBI Taxonomy" id="979761"/>
    <lineage>
        <taxon>Eukaryota</taxon>
        <taxon>Fungi</taxon>
        <taxon>Fungi incertae sedis</taxon>
        <taxon>Mucoromycota</taxon>
        <taxon>Mortierellomycotina</taxon>
        <taxon>Mortierellomycetes</taxon>
        <taxon>Mortierellales</taxon>
        <taxon>Mortierellaceae</taxon>
        <taxon>Lunasporangiospora</taxon>
    </lineage>
</organism>
<dbReference type="Gene3D" id="3.40.50.1820">
    <property type="entry name" value="alpha/beta hydrolase"/>
    <property type="match status" value="1"/>
</dbReference>
<keyword evidence="3" id="KW-1185">Reference proteome</keyword>
<dbReference type="SUPFAM" id="SSF53474">
    <property type="entry name" value="alpha/beta-Hydrolases"/>
    <property type="match status" value="1"/>
</dbReference>
<dbReference type="PANTHER" id="PTHR32015:SF1">
    <property type="entry name" value="LIPASE"/>
    <property type="match status" value="1"/>
</dbReference>
<dbReference type="GO" id="GO:0016298">
    <property type="term" value="F:lipase activity"/>
    <property type="evidence" value="ECO:0007669"/>
    <property type="project" value="TreeGrafter"/>
</dbReference>
<dbReference type="GO" id="GO:0016042">
    <property type="term" value="P:lipid catabolic process"/>
    <property type="evidence" value="ECO:0007669"/>
    <property type="project" value="InterPro"/>
</dbReference>
<dbReference type="Pfam" id="PF01674">
    <property type="entry name" value="Lipase_2"/>
    <property type="match status" value="1"/>
</dbReference>
<accession>A0A9P6KFX1</accession>
<dbReference type="EMBL" id="JAABOA010000774">
    <property type="protein sequence ID" value="KAF9583212.1"/>
    <property type="molecule type" value="Genomic_DNA"/>
</dbReference>
<dbReference type="AlphaFoldDB" id="A0A9P6KFX1"/>
<evidence type="ECO:0000313" key="2">
    <source>
        <dbReference type="EMBL" id="KAF9583212.1"/>
    </source>
</evidence>
<proteinExistence type="predicted"/>
<protein>
    <recommendedName>
        <fullName evidence="4">Triacylglycerol lipase</fullName>
    </recommendedName>
</protein>
<keyword evidence="1" id="KW-0732">Signal</keyword>
<dbReference type="InterPro" id="IPR029058">
    <property type="entry name" value="AB_hydrolase_fold"/>
</dbReference>
<evidence type="ECO:0000313" key="3">
    <source>
        <dbReference type="Proteomes" id="UP000780801"/>
    </source>
</evidence>
<dbReference type="PANTHER" id="PTHR32015">
    <property type="entry name" value="FASTING INDUCED LIPASE"/>
    <property type="match status" value="1"/>
</dbReference>
<dbReference type="Proteomes" id="UP000780801">
    <property type="component" value="Unassembled WGS sequence"/>
</dbReference>